<dbReference type="InterPro" id="IPR013520">
    <property type="entry name" value="Ribonucl_H"/>
</dbReference>
<keyword evidence="9" id="KW-0067">ATP-binding</keyword>
<dbReference type="PANTHER" id="PTHR30231">
    <property type="entry name" value="DNA POLYMERASE III SUBUNIT EPSILON"/>
    <property type="match status" value="1"/>
</dbReference>
<dbReference type="GO" id="GO:0003677">
    <property type="term" value="F:DNA binding"/>
    <property type="evidence" value="ECO:0007669"/>
    <property type="project" value="InterPro"/>
</dbReference>
<dbReference type="SUPFAM" id="SSF53098">
    <property type="entry name" value="Ribonuclease H-like"/>
    <property type="match status" value="1"/>
</dbReference>
<dbReference type="FunFam" id="3.30.420.10:FF:000045">
    <property type="entry name" value="3'-5' exonuclease DinG"/>
    <property type="match status" value="1"/>
</dbReference>
<comment type="caution">
    <text evidence="9">The sequence shown here is derived from an EMBL/GenBank/DDBJ whole genome shotgun (WGS) entry which is preliminary data.</text>
</comment>
<keyword evidence="3" id="KW-0235">DNA replication</keyword>
<keyword evidence="5 9" id="KW-0269">Exonuclease</keyword>
<evidence type="ECO:0000259" key="8">
    <source>
        <dbReference type="SMART" id="SM00479"/>
    </source>
</evidence>
<dbReference type="Pfam" id="PF00929">
    <property type="entry name" value="RNase_T"/>
    <property type="match status" value="1"/>
</dbReference>
<sequence length="134" mass="14810">MSNEMTRKYAVVDLEATNAGATAAIIQVGIVIIEGKEVVETYQTDINPHEPLSDHIKALTGITDAQLAQAPEFSQVAKTIYELISDCVFVAHNVKFDANLLAEALFFEGYELLTPRVDTVELAQIFYPSLEKYT</sequence>
<dbReference type="GO" id="GO:0003887">
    <property type="term" value="F:DNA-directed DNA polymerase activity"/>
    <property type="evidence" value="ECO:0007669"/>
    <property type="project" value="UniProtKB-KW"/>
</dbReference>
<evidence type="ECO:0000256" key="7">
    <source>
        <dbReference type="ARBA" id="ARBA00070925"/>
    </source>
</evidence>
<dbReference type="Proteomes" id="UP000316580">
    <property type="component" value="Unassembled WGS sequence"/>
</dbReference>
<evidence type="ECO:0000313" key="9">
    <source>
        <dbReference type="EMBL" id="TNY48557.1"/>
    </source>
</evidence>
<keyword evidence="2" id="KW-0548">Nucleotidyltransferase</keyword>
<keyword evidence="9" id="KW-0547">Nucleotide-binding</keyword>
<evidence type="ECO:0000256" key="5">
    <source>
        <dbReference type="ARBA" id="ARBA00022839"/>
    </source>
</evidence>
<name>A0A660A7H6_STRPY</name>
<keyword evidence="9" id="KW-0347">Helicase</keyword>
<proteinExistence type="predicted"/>
<feature type="domain" description="Exonuclease" evidence="8">
    <location>
        <begin position="8"/>
        <end position="132"/>
    </location>
</feature>
<dbReference type="NCBIfam" id="TIGR00573">
    <property type="entry name" value="dnaq"/>
    <property type="match status" value="1"/>
</dbReference>
<dbReference type="InterPro" id="IPR036397">
    <property type="entry name" value="RNaseH_sf"/>
</dbReference>
<evidence type="ECO:0000256" key="6">
    <source>
        <dbReference type="ARBA" id="ARBA00022932"/>
    </source>
</evidence>
<keyword evidence="4" id="KW-0540">Nuclease</keyword>
<gene>
    <name evidence="9" type="ORF">FGO82_00915</name>
</gene>
<keyword evidence="5 9" id="KW-0378">Hydrolase</keyword>
<protein>
    <recommendedName>
        <fullName evidence="7">DNA polymerase III polC-type</fullName>
    </recommendedName>
</protein>
<reference evidence="9 10" key="1">
    <citation type="submission" date="2019-05" db="EMBL/GenBank/DDBJ databases">
        <title>Novel genomic isolates of S.pyogenes and S.dysgalactiae subsp. equisimilis associated to necrotising fasciitis (NSTI).</title>
        <authorList>
            <person name="Barrantes I."/>
        </authorList>
    </citation>
    <scope>NUCLEOTIDE SEQUENCE [LARGE SCALE GENOMIC DNA]</scope>
    <source>
        <strain evidence="9 10">SPY6028</strain>
    </source>
</reference>
<keyword evidence="1" id="KW-0808">Transferase</keyword>
<dbReference type="Gene3D" id="3.30.420.10">
    <property type="entry name" value="Ribonuclease H-like superfamily/Ribonuclease H"/>
    <property type="match status" value="1"/>
</dbReference>
<dbReference type="GO" id="GO:0008408">
    <property type="term" value="F:3'-5' exonuclease activity"/>
    <property type="evidence" value="ECO:0007669"/>
    <property type="project" value="TreeGrafter"/>
</dbReference>
<dbReference type="GO" id="GO:0005829">
    <property type="term" value="C:cytosol"/>
    <property type="evidence" value="ECO:0007669"/>
    <property type="project" value="TreeGrafter"/>
</dbReference>
<dbReference type="InterPro" id="IPR012337">
    <property type="entry name" value="RNaseH-like_sf"/>
</dbReference>
<dbReference type="AlphaFoldDB" id="A0A660A7H6"/>
<dbReference type="EMBL" id="VCID01000218">
    <property type="protein sequence ID" value="TNY48557.1"/>
    <property type="molecule type" value="Genomic_DNA"/>
</dbReference>
<dbReference type="InterPro" id="IPR006054">
    <property type="entry name" value="DnaQ"/>
</dbReference>
<evidence type="ECO:0000256" key="3">
    <source>
        <dbReference type="ARBA" id="ARBA00022705"/>
    </source>
</evidence>
<dbReference type="CDD" id="cd06127">
    <property type="entry name" value="DEDDh"/>
    <property type="match status" value="1"/>
</dbReference>
<dbReference type="GO" id="GO:0045004">
    <property type="term" value="P:DNA replication proofreading"/>
    <property type="evidence" value="ECO:0007669"/>
    <property type="project" value="TreeGrafter"/>
</dbReference>
<dbReference type="SMART" id="SM00479">
    <property type="entry name" value="EXOIII"/>
    <property type="match status" value="1"/>
</dbReference>
<keyword evidence="6" id="KW-0239">DNA-directed DNA polymerase</keyword>
<dbReference type="GO" id="GO:0004386">
    <property type="term" value="F:helicase activity"/>
    <property type="evidence" value="ECO:0007669"/>
    <property type="project" value="UniProtKB-KW"/>
</dbReference>
<dbReference type="PANTHER" id="PTHR30231:SF41">
    <property type="entry name" value="DNA POLYMERASE III SUBUNIT EPSILON"/>
    <property type="match status" value="1"/>
</dbReference>
<evidence type="ECO:0000256" key="2">
    <source>
        <dbReference type="ARBA" id="ARBA00022695"/>
    </source>
</evidence>
<evidence type="ECO:0000256" key="4">
    <source>
        <dbReference type="ARBA" id="ARBA00022722"/>
    </source>
</evidence>
<evidence type="ECO:0000256" key="1">
    <source>
        <dbReference type="ARBA" id="ARBA00022679"/>
    </source>
</evidence>
<evidence type="ECO:0000313" key="10">
    <source>
        <dbReference type="Proteomes" id="UP000316580"/>
    </source>
</evidence>
<feature type="non-terminal residue" evidence="9">
    <location>
        <position position="134"/>
    </location>
</feature>
<organism evidence="9 10">
    <name type="scientific">Streptococcus pyogenes</name>
    <dbReference type="NCBI Taxonomy" id="1314"/>
    <lineage>
        <taxon>Bacteria</taxon>
        <taxon>Bacillati</taxon>
        <taxon>Bacillota</taxon>
        <taxon>Bacilli</taxon>
        <taxon>Lactobacillales</taxon>
        <taxon>Streptococcaceae</taxon>
        <taxon>Streptococcus</taxon>
    </lineage>
</organism>
<accession>A0A660A7H6</accession>
<dbReference type="RefSeq" id="WP_269320076.1">
    <property type="nucleotide sequence ID" value="NZ_VCID01000218.1"/>
</dbReference>